<evidence type="ECO:0000256" key="11">
    <source>
        <dbReference type="SAM" id="Coils"/>
    </source>
</evidence>
<evidence type="ECO:0000256" key="10">
    <source>
        <dbReference type="ARBA" id="ARBA00023225"/>
    </source>
</evidence>
<evidence type="ECO:0000256" key="9">
    <source>
        <dbReference type="ARBA" id="ARBA00023136"/>
    </source>
</evidence>
<dbReference type="RefSeq" id="WP_047186050.1">
    <property type="nucleotide sequence ID" value="NZ_JAHHXM010000005.1"/>
</dbReference>
<dbReference type="Pfam" id="PF02050">
    <property type="entry name" value="FliJ"/>
    <property type="match status" value="1"/>
</dbReference>
<keyword evidence="7" id="KW-1005">Bacterial flagellum biogenesis</keyword>
<evidence type="ECO:0000256" key="2">
    <source>
        <dbReference type="ARBA" id="ARBA00010004"/>
    </source>
</evidence>
<dbReference type="InterPro" id="IPR012823">
    <property type="entry name" value="Flagell_FliJ"/>
</dbReference>
<evidence type="ECO:0000256" key="1">
    <source>
        <dbReference type="ARBA" id="ARBA00004413"/>
    </source>
</evidence>
<keyword evidence="9" id="KW-0472">Membrane</keyword>
<dbReference type="Gene3D" id="1.10.287.1700">
    <property type="match status" value="1"/>
</dbReference>
<gene>
    <name evidence="12" type="ORF">AFL42_04645</name>
</gene>
<organism evidence="12 13">
    <name type="scientific">Oceanobacillus caeni</name>
    <dbReference type="NCBI Taxonomy" id="405946"/>
    <lineage>
        <taxon>Bacteria</taxon>
        <taxon>Bacillati</taxon>
        <taxon>Bacillota</taxon>
        <taxon>Bacilli</taxon>
        <taxon>Bacillales</taxon>
        <taxon>Bacillaceae</taxon>
        <taxon>Oceanobacillus</taxon>
    </lineage>
</organism>
<keyword evidence="8" id="KW-0653">Protein transport</keyword>
<keyword evidence="13" id="KW-1185">Reference proteome</keyword>
<evidence type="ECO:0000256" key="3">
    <source>
        <dbReference type="ARBA" id="ARBA00020392"/>
    </source>
</evidence>
<dbReference type="NCBIfam" id="TIGR02473">
    <property type="entry name" value="flagell_FliJ"/>
    <property type="match status" value="1"/>
</dbReference>
<sequence length="148" mass="17771">MANTMVLTKILQLRENEKKMVQKDYTQSTEKFESVAMDLYRLLKKKENAEKMYEDYINASVPLHQIKQISFYIDSIKDDILAFQQKVNKARNEMELKQAELTDAHIEVKKFEKLIERRTNEERHYLKKVENAFMDEISLNQFMNSKNR</sequence>
<evidence type="ECO:0000313" key="12">
    <source>
        <dbReference type="EMBL" id="KPH77013.1"/>
    </source>
</evidence>
<protein>
    <recommendedName>
        <fullName evidence="3">Flagellar FliJ protein</fullName>
    </recommendedName>
</protein>
<evidence type="ECO:0000256" key="6">
    <source>
        <dbReference type="ARBA" id="ARBA00022500"/>
    </source>
</evidence>
<proteinExistence type="inferred from homology"/>
<comment type="subcellular location">
    <subcellularLocation>
        <location evidence="1">Cell membrane</location>
        <topology evidence="1">Peripheral membrane protein</topology>
        <orientation evidence="1">Cytoplasmic side</orientation>
    </subcellularLocation>
</comment>
<dbReference type="Proteomes" id="UP000037854">
    <property type="component" value="Unassembled WGS sequence"/>
</dbReference>
<keyword evidence="11" id="KW-0175">Coiled coil</keyword>
<dbReference type="InterPro" id="IPR053716">
    <property type="entry name" value="Flag_assembly_chemotaxis_eff"/>
</dbReference>
<comment type="similarity">
    <text evidence="2">Belongs to the FliJ family.</text>
</comment>
<dbReference type="EMBL" id="LGTK01000010">
    <property type="protein sequence ID" value="KPH77013.1"/>
    <property type="molecule type" value="Genomic_DNA"/>
</dbReference>
<feature type="coiled-coil region" evidence="11">
    <location>
        <begin position="73"/>
        <end position="107"/>
    </location>
</feature>
<keyword evidence="4" id="KW-0813">Transport</keyword>
<evidence type="ECO:0000256" key="7">
    <source>
        <dbReference type="ARBA" id="ARBA00022795"/>
    </source>
</evidence>
<keyword evidence="5" id="KW-1003">Cell membrane</keyword>
<evidence type="ECO:0000256" key="5">
    <source>
        <dbReference type="ARBA" id="ARBA00022475"/>
    </source>
</evidence>
<name>A0ABR5MLH9_9BACI</name>
<evidence type="ECO:0000256" key="8">
    <source>
        <dbReference type="ARBA" id="ARBA00022927"/>
    </source>
</evidence>
<evidence type="ECO:0000256" key="4">
    <source>
        <dbReference type="ARBA" id="ARBA00022448"/>
    </source>
</evidence>
<accession>A0ABR5MLH9</accession>
<keyword evidence="10" id="KW-1006">Bacterial flagellum protein export</keyword>
<comment type="caution">
    <text evidence="12">The sequence shown here is derived from an EMBL/GenBank/DDBJ whole genome shotgun (WGS) entry which is preliminary data.</text>
</comment>
<evidence type="ECO:0000313" key="13">
    <source>
        <dbReference type="Proteomes" id="UP000037854"/>
    </source>
</evidence>
<reference evidence="12 13" key="1">
    <citation type="submission" date="2015-07" db="EMBL/GenBank/DDBJ databases">
        <title>High-quality draft genome sequence of Oceanobacillus caeni HM6, a bacillus isolated from a human feces.</title>
        <authorList>
            <person name="Kumar J."/>
            <person name="Verma M.K."/>
            <person name="Pandey R."/>
            <person name="Bhambi M."/>
            <person name="Chauhan N."/>
        </authorList>
    </citation>
    <scope>NUCLEOTIDE SEQUENCE [LARGE SCALE GENOMIC DNA]</scope>
    <source>
        <strain evidence="12 13">HM6</strain>
    </source>
</reference>
<keyword evidence="6" id="KW-0145">Chemotaxis</keyword>